<evidence type="ECO:0000313" key="2">
    <source>
        <dbReference type="Proteomes" id="UP000652074"/>
    </source>
</evidence>
<comment type="caution">
    <text evidence="1">The sequence shown here is derived from an EMBL/GenBank/DDBJ whole genome shotgun (WGS) entry which is preliminary data.</text>
</comment>
<protein>
    <submittedName>
        <fullName evidence="1">Uncharacterized protein</fullName>
    </submittedName>
</protein>
<proteinExistence type="predicted"/>
<name>A0ABX1MUI6_9RHOO</name>
<accession>A0ABX1MUI6</accession>
<dbReference type="RefSeq" id="WP_169207351.1">
    <property type="nucleotide sequence ID" value="NZ_CP059560.1"/>
</dbReference>
<reference evidence="1 2" key="1">
    <citation type="submission" date="2019-12" db="EMBL/GenBank/DDBJ databases">
        <title>Comparative genomics gives insights into the taxonomy of the Azoarcus-Aromatoleum group and reveals separate origins of nif in the plant-associated Azoarcus and non-plant-associated Aromatoleum sub-groups.</title>
        <authorList>
            <person name="Lafos M."/>
            <person name="Maluk M."/>
            <person name="Batista M."/>
            <person name="Junghare M."/>
            <person name="Carmona M."/>
            <person name="Faoro H."/>
            <person name="Cruz L.M."/>
            <person name="Battistoni F."/>
            <person name="De Souza E."/>
            <person name="Pedrosa F."/>
            <person name="Chen W.-M."/>
            <person name="Poole P.S."/>
            <person name="Dixon R.A."/>
            <person name="James E.K."/>
        </authorList>
    </citation>
    <scope>NUCLEOTIDE SEQUENCE [LARGE SCALE GENOMIC DNA]</scope>
    <source>
        <strain evidence="1 2">ToN1</strain>
    </source>
</reference>
<dbReference type="Proteomes" id="UP000652074">
    <property type="component" value="Unassembled WGS sequence"/>
</dbReference>
<organism evidence="1 2">
    <name type="scientific">Aromatoleum petrolei</name>
    <dbReference type="NCBI Taxonomy" id="76116"/>
    <lineage>
        <taxon>Bacteria</taxon>
        <taxon>Pseudomonadati</taxon>
        <taxon>Pseudomonadota</taxon>
        <taxon>Betaproteobacteria</taxon>
        <taxon>Rhodocyclales</taxon>
        <taxon>Rhodocyclaceae</taxon>
        <taxon>Aromatoleum</taxon>
    </lineage>
</organism>
<sequence>MENTYYPPLYKSLADELKSSANATGIKLGHQRSLELIAKFHGFNKYASLRENGLLSGLRYPVPAAIGIDWNAVKGAISSYNDELTVDDEGPICGILYELYCDECDPLRSLSKRLARRINVTCDFGSDNDYAGTVLLDYEDWKACGDIASLDAFVDGLYRLGPWPSIAAIAMSKPDRQYGGLYPVEPGSILNILAFLRPDDWPSLLQGK</sequence>
<evidence type="ECO:0000313" key="1">
    <source>
        <dbReference type="EMBL" id="NMF89996.1"/>
    </source>
</evidence>
<gene>
    <name evidence="1" type="ORF">GPA26_16135</name>
</gene>
<keyword evidence="2" id="KW-1185">Reference proteome</keyword>
<dbReference type="EMBL" id="WTVR01000033">
    <property type="protein sequence ID" value="NMF89996.1"/>
    <property type="molecule type" value="Genomic_DNA"/>
</dbReference>